<organism evidence="1 2">
    <name type="scientific">Chara braunii</name>
    <name type="common">Braun's stonewort</name>
    <dbReference type="NCBI Taxonomy" id="69332"/>
    <lineage>
        <taxon>Eukaryota</taxon>
        <taxon>Viridiplantae</taxon>
        <taxon>Streptophyta</taxon>
        <taxon>Charophyceae</taxon>
        <taxon>Charales</taxon>
        <taxon>Characeae</taxon>
        <taxon>Chara</taxon>
    </lineage>
</organism>
<keyword evidence="2" id="KW-1185">Reference proteome</keyword>
<protein>
    <submittedName>
        <fullName evidence="1">Uncharacterized protein</fullName>
    </submittedName>
</protein>
<dbReference type="Proteomes" id="UP000265515">
    <property type="component" value="Unassembled WGS sequence"/>
</dbReference>
<comment type="caution">
    <text evidence="1">The sequence shown here is derived from an EMBL/GenBank/DDBJ whole genome shotgun (WGS) entry which is preliminary data.</text>
</comment>
<gene>
    <name evidence="1" type="ORF">CBR_g64534</name>
</gene>
<dbReference type="AlphaFoldDB" id="A0A388MFJ1"/>
<sequence length="18" mass="1915">WFSIVMAGLGMECPGGLF</sequence>
<evidence type="ECO:0000313" key="1">
    <source>
        <dbReference type="EMBL" id="GBG93320.1"/>
    </source>
</evidence>
<accession>A0A388MFJ1</accession>
<name>A0A388MFJ1_CHABU</name>
<feature type="non-terminal residue" evidence="1">
    <location>
        <position position="1"/>
    </location>
</feature>
<proteinExistence type="predicted"/>
<evidence type="ECO:0000313" key="2">
    <source>
        <dbReference type="Proteomes" id="UP000265515"/>
    </source>
</evidence>
<dbReference type="EMBL" id="BFEA01001431">
    <property type="protein sequence ID" value="GBG93320.1"/>
    <property type="molecule type" value="Genomic_DNA"/>
</dbReference>
<reference evidence="1 2" key="1">
    <citation type="journal article" date="2018" name="Cell">
        <title>The Chara Genome: Secondary Complexity and Implications for Plant Terrestrialization.</title>
        <authorList>
            <person name="Nishiyama T."/>
            <person name="Sakayama H."/>
            <person name="Vries J.D."/>
            <person name="Buschmann H."/>
            <person name="Saint-Marcoux D."/>
            <person name="Ullrich K.K."/>
            <person name="Haas F.B."/>
            <person name="Vanderstraeten L."/>
            <person name="Becker D."/>
            <person name="Lang D."/>
            <person name="Vosolsobe S."/>
            <person name="Rombauts S."/>
            <person name="Wilhelmsson P.K.I."/>
            <person name="Janitza P."/>
            <person name="Kern R."/>
            <person name="Heyl A."/>
            <person name="Rumpler F."/>
            <person name="Villalobos L.I.A.C."/>
            <person name="Clay J.M."/>
            <person name="Skokan R."/>
            <person name="Toyoda A."/>
            <person name="Suzuki Y."/>
            <person name="Kagoshima H."/>
            <person name="Schijlen E."/>
            <person name="Tajeshwar N."/>
            <person name="Catarino B."/>
            <person name="Hetherington A.J."/>
            <person name="Saltykova A."/>
            <person name="Bonnot C."/>
            <person name="Breuninger H."/>
            <person name="Symeonidi A."/>
            <person name="Radhakrishnan G.V."/>
            <person name="Van Nieuwerburgh F."/>
            <person name="Deforce D."/>
            <person name="Chang C."/>
            <person name="Karol K.G."/>
            <person name="Hedrich R."/>
            <person name="Ulvskov P."/>
            <person name="Glockner G."/>
            <person name="Delwiche C.F."/>
            <person name="Petrasek J."/>
            <person name="Van de Peer Y."/>
            <person name="Friml J."/>
            <person name="Beilby M."/>
            <person name="Dolan L."/>
            <person name="Kohara Y."/>
            <person name="Sugano S."/>
            <person name="Fujiyama A."/>
            <person name="Delaux P.-M."/>
            <person name="Quint M."/>
            <person name="TheiBen G."/>
            <person name="Hagemann M."/>
            <person name="Harholt J."/>
            <person name="Dunand C."/>
            <person name="Zachgo S."/>
            <person name="Langdale J."/>
            <person name="Maumus F."/>
            <person name="Straeten D.V.D."/>
            <person name="Gould S.B."/>
            <person name="Rensing S.A."/>
        </authorList>
    </citation>
    <scope>NUCLEOTIDE SEQUENCE [LARGE SCALE GENOMIC DNA]</scope>
    <source>
        <strain evidence="1 2">S276</strain>
    </source>
</reference>
<dbReference type="Gramene" id="GBG93320">
    <property type="protein sequence ID" value="GBG93320"/>
    <property type="gene ID" value="CBR_g64534"/>
</dbReference>